<dbReference type="GO" id="GO:0003723">
    <property type="term" value="F:RNA binding"/>
    <property type="evidence" value="ECO:0007669"/>
    <property type="project" value="InterPro"/>
</dbReference>
<keyword evidence="7" id="KW-1185">Reference proteome</keyword>
<evidence type="ECO:0000313" key="6">
    <source>
        <dbReference type="EMBL" id="AJT50929.1"/>
    </source>
</evidence>
<dbReference type="RefSeq" id="WP_006499688.1">
    <property type="nucleotide sequence ID" value="NZ_CP011013.1"/>
</dbReference>
<evidence type="ECO:0000259" key="5">
    <source>
        <dbReference type="Pfam" id="PF00849"/>
    </source>
</evidence>
<keyword evidence="4" id="KW-0413">Isomerase</keyword>
<dbReference type="InterPro" id="IPR006225">
    <property type="entry name" value="PsdUridine_synth_RluC/D"/>
</dbReference>
<dbReference type="NCBIfam" id="TIGR00005">
    <property type="entry name" value="rluA_subfam"/>
    <property type="match status" value="1"/>
</dbReference>
<comment type="function">
    <text evidence="4">Responsible for synthesis of pseudouridine from uracil.</text>
</comment>
<feature type="domain" description="Pseudouridine synthase RsuA/RluA-like" evidence="5">
    <location>
        <begin position="86"/>
        <end position="238"/>
    </location>
</feature>
<dbReference type="KEGG" id="lmu:LBLM1_07985"/>
<accession>A0A0D4CLJ3</accession>
<dbReference type="SUPFAM" id="SSF55120">
    <property type="entry name" value="Pseudouridine synthase"/>
    <property type="match status" value="1"/>
</dbReference>
<dbReference type="GO" id="GO:0140098">
    <property type="term" value="F:catalytic activity, acting on RNA"/>
    <property type="evidence" value="ECO:0007669"/>
    <property type="project" value="UniProtKB-ARBA"/>
</dbReference>
<dbReference type="EC" id="5.4.99.-" evidence="4"/>
<evidence type="ECO:0000256" key="2">
    <source>
        <dbReference type="ARBA" id="ARBA00010876"/>
    </source>
</evidence>
<sequence>MEFSWVYTGEKPIKLRSALKQQGVTSSLIKAAIFHGGQMTINHEVKWAVDLVEPGDCFAIELPPEVPNDHVPICSKPFDIVYEDRDFLVINKAAGVATVPAHNVAEQDSLVNRVKYYYQKQGYENQVTHVATRLDKDTSGLVIFPKHRFAHAVLDNQLKRHLVKKEYVALVSGQVATRHGYIDAPIQRDPESFVQRQVGSDGKAAVTEYWLKYPGLNASIVKIRLHTGRTHQIRVHFSYLGHPLLGDAMYGGPDVMARQALHCQWLSFYSPFLNRQIELKAPIPSDMTAVIEKMTQ</sequence>
<dbReference type="PANTHER" id="PTHR21600">
    <property type="entry name" value="MITOCHONDRIAL RNA PSEUDOURIDINE SYNTHASE"/>
    <property type="match status" value="1"/>
</dbReference>
<gene>
    <name evidence="6" type="ORF">LBLM1_07985</name>
</gene>
<dbReference type="CDD" id="cd02869">
    <property type="entry name" value="PseudoU_synth_RluA_like"/>
    <property type="match status" value="1"/>
</dbReference>
<protein>
    <recommendedName>
        <fullName evidence="4">Pseudouridine synthase</fullName>
        <ecNumber evidence="4">5.4.99.-</ecNumber>
    </recommendedName>
</protein>
<feature type="active site" evidence="3">
    <location>
        <position position="135"/>
    </location>
</feature>
<dbReference type="STRING" id="1130798.LBLM1_07985"/>
<dbReference type="GO" id="GO:0000455">
    <property type="term" value="P:enzyme-directed rRNA pseudouridine synthesis"/>
    <property type="evidence" value="ECO:0007669"/>
    <property type="project" value="TreeGrafter"/>
</dbReference>
<dbReference type="GO" id="GO:0009982">
    <property type="term" value="F:pseudouridine synthase activity"/>
    <property type="evidence" value="ECO:0007669"/>
    <property type="project" value="InterPro"/>
</dbReference>
<evidence type="ECO:0000256" key="3">
    <source>
        <dbReference type="PIRSR" id="PIRSR606225-1"/>
    </source>
</evidence>
<comment type="similarity">
    <text evidence="2 4">Belongs to the pseudouridine synthase RluA family.</text>
</comment>
<organism evidence="6 7">
    <name type="scientific">Limosilactobacillus mucosae LM1</name>
    <dbReference type="NCBI Taxonomy" id="1130798"/>
    <lineage>
        <taxon>Bacteria</taxon>
        <taxon>Bacillati</taxon>
        <taxon>Bacillota</taxon>
        <taxon>Bacilli</taxon>
        <taxon>Lactobacillales</taxon>
        <taxon>Lactobacillaceae</taxon>
        <taxon>Limosilactobacillus</taxon>
    </lineage>
</organism>
<reference evidence="6 7" key="1">
    <citation type="journal article" date="2012" name="J. Bacteriol.">
        <title>Genome sequence of Lactobacillus mucosae LM1, isolated from piglet feces.</title>
        <authorList>
            <person name="Lee J.H."/>
            <person name="Valeriano V.D."/>
            <person name="Shin Y.R."/>
            <person name="Chae J.P."/>
            <person name="Kim G.B."/>
            <person name="Ham J.S."/>
            <person name="Chun J."/>
            <person name="Kang D.K."/>
        </authorList>
    </citation>
    <scope>NUCLEOTIDE SEQUENCE [LARGE SCALE GENOMIC DNA]</scope>
    <source>
        <strain evidence="6 7">LM1</strain>
    </source>
</reference>
<dbReference type="HOGENOM" id="CLU_016902_8_2_9"/>
<dbReference type="InterPro" id="IPR050188">
    <property type="entry name" value="RluA_PseudoU_synthase"/>
</dbReference>
<comment type="catalytic activity">
    <reaction evidence="1 4">
        <text>a uridine in RNA = a pseudouridine in RNA</text>
        <dbReference type="Rhea" id="RHEA:48348"/>
        <dbReference type="Rhea" id="RHEA-COMP:12068"/>
        <dbReference type="Rhea" id="RHEA-COMP:12069"/>
        <dbReference type="ChEBI" id="CHEBI:65314"/>
        <dbReference type="ChEBI" id="CHEBI:65315"/>
    </reaction>
</comment>
<dbReference type="Gene3D" id="3.30.2350.10">
    <property type="entry name" value="Pseudouridine synthase"/>
    <property type="match status" value="1"/>
</dbReference>
<dbReference type="PANTHER" id="PTHR21600:SF35">
    <property type="entry name" value="PSEUDOURIDINE SYNTHASE"/>
    <property type="match status" value="1"/>
</dbReference>
<dbReference type="Proteomes" id="UP000003645">
    <property type="component" value="Chromosome"/>
</dbReference>
<evidence type="ECO:0000256" key="1">
    <source>
        <dbReference type="ARBA" id="ARBA00000073"/>
    </source>
</evidence>
<name>A0A0D4CLJ3_LIMMU</name>
<dbReference type="InterPro" id="IPR006145">
    <property type="entry name" value="PsdUridine_synth_RsuA/RluA"/>
</dbReference>
<proteinExistence type="inferred from homology"/>
<evidence type="ECO:0000313" key="7">
    <source>
        <dbReference type="Proteomes" id="UP000003645"/>
    </source>
</evidence>
<dbReference type="OrthoDB" id="9807829at2"/>
<dbReference type="InterPro" id="IPR020103">
    <property type="entry name" value="PsdUridine_synth_cat_dom_sf"/>
</dbReference>
<dbReference type="Pfam" id="PF00849">
    <property type="entry name" value="PseudoU_synth_2"/>
    <property type="match status" value="1"/>
</dbReference>
<evidence type="ECO:0000256" key="4">
    <source>
        <dbReference type="RuleBase" id="RU362028"/>
    </source>
</evidence>
<dbReference type="EMBL" id="CP011013">
    <property type="protein sequence ID" value="AJT50929.1"/>
    <property type="molecule type" value="Genomic_DNA"/>
</dbReference>
<dbReference type="AlphaFoldDB" id="A0A0D4CLJ3"/>